<evidence type="ECO:0000313" key="2">
    <source>
        <dbReference type="Proteomes" id="UP000036367"/>
    </source>
</evidence>
<accession>A0A0J1BGI5</accession>
<dbReference type="Proteomes" id="UP000036367">
    <property type="component" value="Unassembled WGS sequence"/>
</dbReference>
<organism evidence="1 2">
    <name type="scientific">Rhodopirellula islandica</name>
    <dbReference type="NCBI Taxonomy" id="595434"/>
    <lineage>
        <taxon>Bacteria</taxon>
        <taxon>Pseudomonadati</taxon>
        <taxon>Planctomycetota</taxon>
        <taxon>Planctomycetia</taxon>
        <taxon>Pirellulales</taxon>
        <taxon>Pirellulaceae</taxon>
        <taxon>Rhodopirellula</taxon>
    </lineage>
</organism>
<sequence>MGKSEHSFRSNLHRDSLAANTIPFLVSSRGTHKCKLAEQVDRNDLTSTM</sequence>
<name>A0A0J1BGI5_RHOIS</name>
<comment type="caution">
    <text evidence="1">The sequence shown here is derived from an EMBL/GenBank/DDBJ whole genome shotgun (WGS) entry which is preliminary data.</text>
</comment>
<dbReference type="STRING" id="595434.RISK_002290"/>
<evidence type="ECO:0000313" key="1">
    <source>
        <dbReference type="EMBL" id="KLU05658.1"/>
    </source>
</evidence>
<dbReference type="EMBL" id="LECT01000017">
    <property type="protein sequence ID" value="KLU05658.1"/>
    <property type="molecule type" value="Genomic_DNA"/>
</dbReference>
<gene>
    <name evidence="1" type="ORF">RISK_002290</name>
</gene>
<proteinExistence type="predicted"/>
<protein>
    <submittedName>
        <fullName evidence="1">Uncharacterized protein</fullName>
    </submittedName>
</protein>
<keyword evidence="2" id="KW-1185">Reference proteome</keyword>
<dbReference type="AlphaFoldDB" id="A0A0J1BGI5"/>
<reference evidence="1" key="1">
    <citation type="submission" date="2015-05" db="EMBL/GenBank/DDBJ databases">
        <title>Permanent draft genome of Rhodopirellula islandicus K833.</title>
        <authorList>
            <person name="Kizina J."/>
            <person name="Richter M."/>
            <person name="Glockner F.O."/>
            <person name="Harder J."/>
        </authorList>
    </citation>
    <scope>NUCLEOTIDE SEQUENCE [LARGE SCALE GENOMIC DNA]</scope>
    <source>
        <strain evidence="1">K833</strain>
    </source>
</reference>